<dbReference type="AlphaFoldDB" id="A0A097APU7"/>
<sequence length="79" mass="9320">MIEIFEKLLKEGMDITELVSIIKEITDKLGREAIIGYERTYYKSKRDGRYTYLVDDALGIERHERIEKGVKIRLVEKSI</sequence>
<dbReference type="Pfam" id="PF06782">
    <property type="entry name" value="UPF0236"/>
    <property type="match status" value="1"/>
</dbReference>
<evidence type="ECO:0000256" key="1">
    <source>
        <dbReference type="ARBA" id="ARBA00006539"/>
    </source>
</evidence>
<evidence type="ECO:0000313" key="2">
    <source>
        <dbReference type="EMBL" id="AIS51817.1"/>
    </source>
</evidence>
<dbReference type="InterPro" id="IPR009620">
    <property type="entry name" value="UPF0236"/>
</dbReference>
<dbReference type="STRING" id="2325.TKV_c06310"/>
<organism evidence="2 3">
    <name type="scientific">Thermoanaerobacter kivui</name>
    <name type="common">Acetogenium kivui</name>
    <dbReference type="NCBI Taxonomy" id="2325"/>
    <lineage>
        <taxon>Bacteria</taxon>
        <taxon>Bacillati</taxon>
        <taxon>Bacillota</taxon>
        <taxon>Clostridia</taxon>
        <taxon>Thermoanaerobacterales</taxon>
        <taxon>Thermoanaerobacteraceae</taxon>
        <taxon>Thermoanaerobacter</taxon>
    </lineage>
</organism>
<name>A0A097APU7_THEKI</name>
<dbReference type="Proteomes" id="UP000029669">
    <property type="component" value="Chromosome"/>
</dbReference>
<dbReference type="HOGENOM" id="CLU_2604892_0_0_9"/>
<dbReference type="KEGG" id="tki:TKV_c06310"/>
<accession>A0A097APU7</accession>
<reference evidence="3" key="1">
    <citation type="journal article" date="2015" name="Genome Announc.">
        <title>Whole-Genome Sequences of 80 Environmental and Clinical Isolates of Burkholderia pseudomallei.</title>
        <authorList>
            <person name="Johnson S.L."/>
            <person name="Baker A.L."/>
            <person name="Chain P.S."/>
            <person name="Currie B.J."/>
            <person name="Daligault H.E."/>
            <person name="Davenport K.W."/>
            <person name="Davis C.B."/>
            <person name="Inglis T.J."/>
            <person name="Kaestli M."/>
            <person name="Koren S."/>
            <person name="Mayo M."/>
            <person name="Merritt A.J."/>
            <person name="Price E.P."/>
            <person name="Sarovich D.S."/>
            <person name="Warner J."/>
            <person name="Rosovitz M.J."/>
        </authorList>
    </citation>
    <scope>NUCLEOTIDE SEQUENCE [LARGE SCALE GENOMIC DNA]</scope>
    <source>
        <strain evidence="3">DSM 2030</strain>
    </source>
</reference>
<keyword evidence="3" id="KW-1185">Reference proteome</keyword>
<protein>
    <submittedName>
        <fullName evidence="2">Uncharacterized protein</fullName>
    </submittedName>
</protein>
<comment type="similarity">
    <text evidence="1">Belongs to the UPF0236 family.</text>
</comment>
<evidence type="ECO:0000313" key="3">
    <source>
        <dbReference type="Proteomes" id="UP000029669"/>
    </source>
</evidence>
<gene>
    <name evidence="2" type="ORF">TKV_c06310</name>
</gene>
<dbReference type="EMBL" id="CP009170">
    <property type="protein sequence ID" value="AIS51817.1"/>
    <property type="molecule type" value="Genomic_DNA"/>
</dbReference>
<proteinExistence type="inferred from homology"/>